<evidence type="ECO:0000313" key="1">
    <source>
        <dbReference type="EMBL" id="KPY93493.1"/>
    </source>
</evidence>
<organism evidence="1 2">
    <name type="scientific">Pseudomonas tremae</name>
    <dbReference type="NCBI Taxonomy" id="200454"/>
    <lineage>
        <taxon>Bacteria</taxon>
        <taxon>Pseudomonadati</taxon>
        <taxon>Pseudomonadota</taxon>
        <taxon>Gammaproteobacteria</taxon>
        <taxon>Pseudomonadales</taxon>
        <taxon>Pseudomonadaceae</taxon>
        <taxon>Pseudomonas</taxon>
    </lineage>
</organism>
<reference evidence="1 2" key="1">
    <citation type="submission" date="2015-09" db="EMBL/GenBank/DDBJ databases">
        <title>Genome announcement of multiple Pseudomonas syringae strains.</title>
        <authorList>
            <person name="Thakur S."/>
            <person name="Wang P.W."/>
            <person name="Gong Y."/>
            <person name="Weir B.S."/>
            <person name="Guttman D.S."/>
        </authorList>
    </citation>
    <scope>NUCLEOTIDE SEQUENCE [LARGE SCALE GENOMIC DNA]</scope>
    <source>
        <strain evidence="1 2">ICMP9151</strain>
    </source>
</reference>
<gene>
    <name evidence="1" type="ORF">ALO43_200314</name>
</gene>
<sequence>MVSTVAVICLYRNLRVESSGPIRVVEHEMLQRFFWHVAADLIQRETITFALGYFMPSHICEQAVPHQKWRLYT</sequence>
<dbReference type="Proteomes" id="UP000050523">
    <property type="component" value="Unassembled WGS sequence"/>
</dbReference>
<name>A0AA40P0T8_9PSED</name>
<proteinExistence type="predicted"/>
<comment type="caution">
    <text evidence="1">The sequence shown here is derived from an EMBL/GenBank/DDBJ whole genome shotgun (WGS) entry which is preliminary data.</text>
</comment>
<protein>
    <submittedName>
        <fullName evidence="1">Penicillin amidase family protein</fullName>
    </submittedName>
</protein>
<dbReference type="AlphaFoldDB" id="A0AA40P0T8"/>
<accession>A0AA40P0T8</accession>
<dbReference type="EMBL" id="LJRO01000414">
    <property type="protein sequence ID" value="KPY93493.1"/>
    <property type="molecule type" value="Genomic_DNA"/>
</dbReference>
<evidence type="ECO:0000313" key="2">
    <source>
        <dbReference type="Proteomes" id="UP000050523"/>
    </source>
</evidence>